<dbReference type="Pfam" id="PF00924">
    <property type="entry name" value="MS_channel_2nd"/>
    <property type="match status" value="1"/>
</dbReference>
<feature type="transmembrane region" description="Helical" evidence="5">
    <location>
        <begin position="20"/>
        <end position="42"/>
    </location>
</feature>
<dbReference type="InterPro" id="IPR006685">
    <property type="entry name" value="MscS_channel_2nd"/>
</dbReference>
<evidence type="ECO:0000259" key="6">
    <source>
        <dbReference type="Pfam" id="PF00924"/>
    </source>
</evidence>
<keyword evidence="3 5" id="KW-1133">Transmembrane helix</keyword>
<feature type="transmembrane region" description="Helical" evidence="5">
    <location>
        <begin position="62"/>
        <end position="84"/>
    </location>
</feature>
<evidence type="ECO:0000256" key="2">
    <source>
        <dbReference type="ARBA" id="ARBA00022692"/>
    </source>
</evidence>
<name>Q1ZM83_PHOAS</name>
<sequence>MSKDIINLLQQRFYIDSVTASYLSATIIFLTICFVSLILNYVLKRYIVSSLERIISKTKNKFLSTIINLKIFRVLSHIGPGILFFKAAPLISSEKLSLEKLVKLIQVISELYLLFVVVIFLFRCVDVLKSLPAKVKSLEKQPMHVYVQVLKIIVSIFAIILSVSIIINKSLLSLIAGIGALGGIGLIIFKDSIMGLVSSIQVSQMDMVRVGDWITIPSQHVDGDIIELNLNTVKIRNFDKTIATIPTTSLTTSTVHNWRGMSESGGRRIKRSIFINLDTIHFCTPNLLKKLQKIDLLSNYFSHSCLDIKTSNNACYTNVGLFRKYIEEYLRSRNDIKFDFTFLVRTLEPTSTGLPIQIYVFTNDTNWINYESIQSEILEHIISSLSLFELKSYQHISGYINSDINS</sequence>
<comment type="caution">
    <text evidence="7">The sequence shown here is derived from an EMBL/GenBank/DDBJ whole genome shotgun (WGS) entry which is preliminary data.</text>
</comment>
<dbReference type="GO" id="GO:0071470">
    <property type="term" value="P:cellular response to osmotic stress"/>
    <property type="evidence" value="ECO:0007669"/>
    <property type="project" value="InterPro"/>
</dbReference>
<reference evidence="7 8" key="1">
    <citation type="journal article" date="2009" name="Proc. Natl. Acad. Sci. U.S.A.">
        <title>The genomic basis of trophic strategy in marine bacteria.</title>
        <authorList>
            <person name="Lauro F.M."/>
            <person name="McDougald D."/>
            <person name="Thomas T."/>
            <person name="Williams T.J."/>
            <person name="Egan S."/>
            <person name="Rice S."/>
            <person name="DeMaere M.Z."/>
            <person name="Ting L."/>
            <person name="Ertan H."/>
            <person name="Johnson J."/>
            <person name="Ferriera S."/>
            <person name="Lapidus A."/>
            <person name="Anderson I."/>
            <person name="Kyrpides N."/>
            <person name="Munk A.C."/>
            <person name="Detter C."/>
            <person name="Han C.S."/>
            <person name="Brown M.V."/>
            <person name="Robb F.T."/>
            <person name="Kjelleberg S."/>
            <person name="Cavicchioli R."/>
        </authorList>
    </citation>
    <scope>NUCLEOTIDE SEQUENCE [LARGE SCALE GENOMIC DNA]</scope>
    <source>
        <strain evidence="7 8">S14</strain>
    </source>
</reference>
<evidence type="ECO:0000256" key="3">
    <source>
        <dbReference type="ARBA" id="ARBA00022989"/>
    </source>
</evidence>
<feature type="transmembrane region" description="Helical" evidence="5">
    <location>
        <begin position="104"/>
        <end position="125"/>
    </location>
</feature>
<evidence type="ECO:0000313" key="8">
    <source>
        <dbReference type="Proteomes" id="UP000001603"/>
    </source>
</evidence>
<dbReference type="InterPro" id="IPR030192">
    <property type="entry name" value="YbdG"/>
</dbReference>
<dbReference type="EMBL" id="AAOJ01000008">
    <property type="protein sequence ID" value="EAS63357.1"/>
    <property type="molecule type" value="Genomic_DNA"/>
</dbReference>
<dbReference type="GO" id="GO:0008381">
    <property type="term" value="F:mechanosensitive monoatomic ion channel activity"/>
    <property type="evidence" value="ECO:0007669"/>
    <property type="project" value="InterPro"/>
</dbReference>
<dbReference type="SUPFAM" id="SSF50182">
    <property type="entry name" value="Sm-like ribonucleoproteins"/>
    <property type="match status" value="1"/>
</dbReference>
<dbReference type="Proteomes" id="UP000001603">
    <property type="component" value="Unassembled WGS sequence"/>
</dbReference>
<dbReference type="GO" id="GO:0005886">
    <property type="term" value="C:plasma membrane"/>
    <property type="evidence" value="ECO:0007669"/>
    <property type="project" value="TreeGrafter"/>
</dbReference>
<feature type="transmembrane region" description="Helical" evidence="5">
    <location>
        <begin position="171"/>
        <end position="189"/>
    </location>
</feature>
<dbReference type="eggNOG" id="COG0668">
    <property type="taxonomic scope" value="Bacteria"/>
</dbReference>
<organism evidence="7 8">
    <name type="scientific">Photobacterium angustum (strain S14 / CCUG 15956)</name>
    <name type="common">Vibrio sp. (strain S14 / CCUG 15956)</name>
    <dbReference type="NCBI Taxonomy" id="314292"/>
    <lineage>
        <taxon>Bacteria</taxon>
        <taxon>Pseudomonadati</taxon>
        <taxon>Pseudomonadota</taxon>
        <taxon>Gammaproteobacteria</taxon>
        <taxon>Vibrionales</taxon>
        <taxon>Vibrionaceae</taxon>
        <taxon>Photobacterium</taxon>
    </lineage>
</organism>
<keyword evidence="2 5" id="KW-0812">Transmembrane</keyword>
<dbReference type="PANTHER" id="PTHR30414">
    <property type="entry name" value="MINICONDUCTANCE MECHANOSENSITIVE CHANNEL YBDG"/>
    <property type="match status" value="1"/>
</dbReference>
<dbReference type="Gene3D" id="2.30.30.60">
    <property type="match status" value="1"/>
</dbReference>
<protein>
    <recommendedName>
        <fullName evidence="6">Mechanosensitive ion channel MscS domain-containing protein</fullName>
    </recommendedName>
</protein>
<keyword evidence="4 5" id="KW-0472">Membrane</keyword>
<evidence type="ECO:0000256" key="4">
    <source>
        <dbReference type="ARBA" id="ARBA00023136"/>
    </source>
</evidence>
<dbReference type="InterPro" id="IPR023408">
    <property type="entry name" value="MscS_beta-dom_sf"/>
</dbReference>
<dbReference type="PANTHER" id="PTHR30414:SF0">
    <property type="entry name" value="MINICONDUCTANCE MECHANOSENSITIVE CHANNEL YBDG"/>
    <property type="match status" value="1"/>
</dbReference>
<feature type="domain" description="Mechanosensitive ion channel MscS" evidence="6">
    <location>
        <begin position="191"/>
        <end position="259"/>
    </location>
</feature>
<dbReference type="OrthoDB" id="9775207at2"/>
<dbReference type="AlphaFoldDB" id="Q1ZM83"/>
<evidence type="ECO:0000313" key="7">
    <source>
        <dbReference type="EMBL" id="EAS63357.1"/>
    </source>
</evidence>
<dbReference type="HOGENOM" id="CLU_045354_1_0_6"/>
<dbReference type="RefSeq" id="WP_005366928.1">
    <property type="nucleotide sequence ID" value="NZ_CH902599.1"/>
</dbReference>
<evidence type="ECO:0000256" key="1">
    <source>
        <dbReference type="ARBA" id="ARBA00004370"/>
    </source>
</evidence>
<proteinExistence type="predicted"/>
<comment type="subcellular location">
    <subcellularLocation>
        <location evidence="1">Membrane</location>
    </subcellularLocation>
</comment>
<accession>Q1ZM83</accession>
<evidence type="ECO:0000256" key="5">
    <source>
        <dbReference type="SAM" id="Phobius"/>
    </source>
</evidence>
<feature type="transmembrane region" description="Helical" evidence="5">
    <location>
        <begin position="145"/>
        <end position="165"/>
    </location>
</feature>
<gene>
    <name evidence="7" type="ORF">VAS14_16287</name>
</gene>
<dbReference type="InterPro" id="IPR010920">
    <property type="entry name" value="LSM_dom_sf"/>
</dbReference>